<dbReference type="KEGG" id="esj:SJ05684_b60370"/>
<dbReference type="Proteomes" id="UP000217211">
    <property type="component" value="Plasmid pSJ05684b"/>
</dbReference>
<evidence type="ECO:0000259" key="6">
    <source>
        <dbReference type="PROSITE" id="PS50949"/>
    </source>
</evidence>
<geneLocation type="plasmid" evidence="8">
    <name>psj05684b</name>
</geneLocation>
<dbReference type="GO" id="GO:0003700">
    <property type="term" value="F:DNA-binding transcription factor activity"/>
    <property type="evidence" value="ECO:0007669"/>
    <property type="project" value="UniProtKB-UniRule"/>
</dbReference>
<evidence type="ECO:0000256" key="4">
    <source>
        <dbReference type="NCBIfam" id="TIGR02018"/>
    </source>
</evidence>
<dbReference type="SUPFAM" id="SSF64288">
    <property type="entry name" value="Chorismate lyase-like"/>
    <property type="match status" value="1"/>
</dbReference>
<dbReference type="PRINTS" id="PR00035">
    <property type="entry name" value="HTHGNTR"/>
</dbReference>
<dbReference type="SMART" id="SM00345">
    <property type="entry name" value="HTH_GNTR"/>
    <property type="match status" value="1"/>
</dbReference>
<dbReference type="eggNOG" id="COG2188">
    <property type="taxonomic scope" value="Bacteria"/>
</dbReference>
<dbReference type="InterPro" id="IPR050679">
    <property type="entry name" value="Bact_HTH_transcr_reg"/>
</dbReference>
<feature type="domain" description="HTH gntR-type" evidence="6">
    <location>
        <begin position="27"/>
        <end position="95"/>
    </location>
</feature>
<dbReference type="FunFam" id="1.10.10.10:FF:000079">
    <property type="entry name" value="GntR family transcriptional regulator"/>
    <property type="match status" value="1"/>
</dbReference>
<dbReference type="AlphaFoldDB" id="A0A249PNZ2"/>
<dbReference type="InterPro" id="IPR036390">
    <property type="entry name" value="WH_DNA-bd_sf"/>
</dbReference>
<evidence type="ECO:0000313" key="8">
    <source>
        <dbReference type="Proteomes" id="UP000217211"/>
    </source>
</evidence>
<keyword evidence="3" id="KW-0804">Transcription</keyword>
<dbReference type="InterPro" id="IPR028978">
    <property type="entry name" value="Chorismate_lyase_/UTRA_dom_sf"/>
</dbReference>
<organism evidence="7 8">
    <name type="scientific">Sinorhizobium sojae CCBAU 05684</name>
    <dbReference type="NCBI Taxonomy" id="716928"/>
    <lineage>
        <taxon>Bacteria</taxon>
        <taxon>Pseudomonadati</taxon>
        <taxon>Pseudomonadota</taxon>
        <taxon>Alphaproteobacteria</taxon>
        <taxon>Hyphomicrobiales</taxon>
        <taxon>Rhizobiaceae</taxon>
        <taxon>Sinorhizobium/Ensifer group</taxon>
        <taxon>Sinorhizobium</taxon>
    </lineage>
</organism>
<reference evidence="7 8" key="1">
    <citation type="submission" date="2017-08" db="EMBL/GenBank/DDBJ databases">
        <title>Multipartite genome sequences of Sinorhizobium species nodulating soybeans.</title>
        <authorList>
            <person name="Tian C.F."/>
        </authorList>
    </citation>
    <scope>NUCLEOTIDE SEQUENCE [LARGE SCALE GENOMIC DNA]</scope>
    <source>
        <strain evidence="7 8">CCBAU 05684</strain>
        <plasmid evidence="8">psj05684b</plasmid>
    </source>
</reference>
<keyword evidence="1" id="KW-0805">Transcription regulation</keyword>
<name>A0A249PNZ2_9HYPH</name>
<dbReference type="InterPro" id="IPR011663">
    <property type="entry name" value="UTRA"/>
</dbReference>
<dbReference type="PANTHER" id="PTHR44846">
    <property type="entry name" value="MANNOSYL-D-GLYCERATE TRANSPORT/METABOLISM SYSTEM REPRESSOR MNGR-RELATED"/>
    <property type="match status" value="1"/>
</dbReference>
<dbReference type="EMBL" id="CP023068">
    <property type="protein sequence ID" value="ASY67019.1"/>
    <property type="molecule type" value="Genomic_DNA"/>
</dbReference>
<feature type="compositionally biased region" description="Basic and acidic residues" evidence="5">
    <location>
        <begin position="11"/>
        <end position="24"/>
    </location>
</feature>
<dbReference type="Pfam" id="PF07702">
    <property type="entry name" value="UTRA"/>
    <property type="match status" value="1"/>
</dbReference>
<dbReference type="Pfam" id="PF00392">
    <property type="entry name" value="GntR"/>
    <property type="match status" value="1"/>
</dbReference>
<keyword evidence="7" id="KW-0614">Plasmid</keyword>
<dbReference type="NCBIfam" id="TIGR02018">
    <property type="entry name" value="his_ut_repres"/>
    <property type="match status" value="1"/>
</dbReference>
<evidence type="ECO:0000256" key="3">
    <source>
        <dbReference type="ARBA" id="ARBA00023163"/>
    </source>
</evidence>
<dbReference type="PROSITE" id="PS50949">
    <property type="entry name" value="HTH_GNTR"/>
    <property type="match status" value="1"/>
</dbReference>
<evidence type="ECO:0000256" key="5">
    <source>
        <dbReference type="SAM" id="MobiDB-lite"/>
    </source>
</evidence>
<dbReference type="Gene3D" id="1.10.10.10">
    <property type="entry name" value="Winged helix-like DNA-binding domain superfamily/Winged helix DNA-binding domain"/>
    <property type="match status" value="1"/>
</dbReference>
<proteinExistence type="predicted"/>
<dbReference type="SMART" id="SM00866">
    <property type="entry name" value="UTRA"/>
    <property type="match status" value="1"/>
</dbReference>
<dbReference type="GO" id="GO:0006547">
    <property type="term" value="P:L-histidine metabolic process"/>
    <property type="evidence" value="ECO:0007669"/>
    <property type="project" value="UniProtKB-UniRule"/>
</dbReference>
<dbReference type="GO" id="GO:0045892">
    <property type="term" value="P:negative regulation of DNA-templated transcription"/>
    <property type="evidence" value="ECO:0007669"/>
    <property type="project" value="UniProtKB-UniRule"/>
</dbReference>
<evidence type="ECO:0000313" key="7">
    <source>
        <dbReference type="EMBL" id="ASY67019.1"/>
    </source>
</evidence>
<dbReference type="GO" id="GO:0003677">
    <property type="term" value="F:DNA binding"/>
    <property type="evidence" value="ECO:0007669"/>
    <property type="project" value="UniProtKB-UniRule"/>
</dbReference>
<dbReference type="InterPro" id="IPR000524">
    <property type="entry name" value="Tscrpt_reg_HTH_GntR"/>
</dbReference>
<sequence>MNEDPPIPTDRPSEQKARSERLRDQPLSLHQKILSEVEGHILSGDWPPGHRIPFEHELTEQYGCSRMTVNKALSELVKRGLIERRRKSGSYVTFPQVQSAVMEIHDVKLEVESLGLDYAYRREGRAIRKTSAEDRERIDLPASSKLLEITCRHFAGGRPFCLEQRLINLSAVPEAEAEPFDTVAPGSWLLGQVPWSTAEHRIRAVAASRLAAQALDVAVGSPCLVIERRTWSGGAPVTSVRLTYPGDRHELVAEFQPSAVG</sequence>
<dbReference type="InterPro" id="IPR036388">
    <property type="entry name" value="WH-like_DNA-bd_sf"/>
</dbReference>
<protein>
    <recommendedName>
        <fullName evidence="4">Histidine utilization repressor</fullName>
    </recommendedName>
</protein>
<gene>
    <name evidence="7" type="ORF">SJ05684_b60370</name>
</gene>
<dbReference type="InterPro" id="IPR010248">
    <property type="entry name" value="His_ut_repres"/>
</dbReference>
<accession>A0A249PNZ2</accession>
<evidence type="ECO:0000256" key="1">
    <source>
        <dbReference type="ARBA" id="ARBA00023015"/>
    </source>
</evidence>
<dbReference type="Gene3D" id="3.40.1410.10">
    <property type="entry name" value="Chorismate lyase-like"/>
    <property type="match status" value="1"/>
</dbReference>
<dbReference type="PANTHER" id="PTHR44846:SF16">
    <property type="entry name" value="TRANSCRIPTIONAL REGULATOR PHNF-RELATED"/>
    <property type="match status" value="1"/>
</dbReference>
<dbReference type="CDD" id="cd07377">
    <property type="entry name" value="WHTH_GntR"/>
    <property type="match status" value="1"/>
</dbReference>
<keyword evidence="8" id="KW-1185">Reference proteome</keyword>
<feature type="region of interest" description="Disordered" evidence="5">
    <location>
        <begin position="1"/>
        <end position="25"/>
    </location>
</feature>
<keyword evidence="2" id="KW-0238">DNA-binding</keyword>
<evidence type="ECO:0000256" key="2">
    <source>
        <dbReference type="ARBA" id="ARBA00023125"/>
    </source>
</evidence>
<dbReference type="SUPFAM" id="SSF46785">
    <property type="entry name" value="Winged helix' DNA-binding domain"/>
    <property type="match status" value="1"/>
</dbReference>
<dbReference type="STRING" id="716928.GCA_000261485_03063"/>